<dbReference type="SMART" id="SM00181">
    <property type="entry name" value="EGF"/>
    <property type="match status" value="13"/>
</dbReference>
<dbReference type="Pfam" id="PF00008">
    <property type="entry name" value="EGF"/>
    <property type="match status" value="1"/>
</dbReference>
<dbReference type="InterPro" id="IPR000033">
    <property type="entry name" value="LDLR_classB_rpt"/>
</dbReference>
<dbReference type="PRINTS" id="PR00261">
    <property type="entry name" value="LDLRECEPTOR"/>
</dbReference>
<feature type="disulfide bond" evidence="13">
    <location>
        <begin position="1019"/>
        <end position="1031"/>
    </location>
</feature>
<dbReference type="FunFam" id="4.10.400.10:FF:000007">
    <property type="entry name" value="Low density lipoprotein receptor-related protein 1"/>
    <property type="match status" value="1"/>
</dbReference>
<feature type="disulfide bond" evidence="13">
    <location>
        <begin position="1058"/>
        <end position="1070"/>
    </location>
</feature>
<dbReference type="SUPFAM" id="SSF57196">
    <property type="entry name" value="EGF/Laminin"/>
    <property type="match status" value="7"/>
</dbReference>
<dbReference type="SUPFAM" id="SSF63825">
    <property type="entry name" value="YWTD domain"/>
    <property type="match status" value="2"/>
</dbReference>
<evidence type="ECO:0000259" key="15">
    <source>
        <dbReference type="PROSITE" id="PS50026"/>
    </source>
</evidence>
<dbReference type="SMART" id="SM00135">
    <property type="entry name" value="LY"/>
    <property type="match status" value="10"/>
</dbReference>
<dbReference type="PROSITE" id="PS51120">
    <property type="entry name" value="LDLRB"/>
    <property type="match status" value="5"/>
</dbReference>
<dbReference type="InterPro" id="IPR018097">
    <property type="entry name" value="EGF_Ca-bd_CS"/>
</dbReference>
<feature type="disulfide bond" evidence="13">
    <location>
        <begin position="300"/>
        <end position="318"/>
    </location>
</feature>
<feature type="domain" description="EGF-like" evidence="15">
    <location>
        <begin position="1835"/>
        <end position="1869"/>
    </location>
</feature>
<dbReference type="PROSITE" id="PS01187">
    <property type="entry name" value="EGF_CA"/>
    <property type="match status" value="1"/>
</dbReference>
<dbReference type="STRING" id="121845.A0A1S4ENM7"/>
<feature type="disulfide bond" evidence="13">
    <location>
        <begin position="31"/>
        <end position="43"/>
    </location>
</feature>
<keyword evidence="2 12" id="KW-0245">EGF-like domain</keyword>
<evidence type="ECO:0000256" key="4">
    <source>
        <dbReference type="ARBA" id="ARBA00022692"/>
    </source>
</evidence>
<feature type="repeat" description="LDL-receptor class B" evidence="14">
    <location>
        <begin position="628"/>
        <end position="671"/>
    </location>
</feature>
<feature type="disulfide bond" evidence="13">
    <location>
        <begin position="983"/>
        <end position="1001"/>
    </location>
</feature>
<feature type="domain" description="EGF-like" evidence="15">
    <location>
        <begin position="1646"/>
        <end position="1682"/>
    </location>
</feature>
<feature type="disulfide bond" evidence="13">
    <location>
        <begin position="293"/>
        <end position="305"/>
    </location>
</feature>
<feature type="disulfide bond" evidence="13">
    <location>
        <begin position="133"/>
        <end position="148"/>
    </location>
</feature>
<evidence type="ECO:0000256" key="10">
    <source>
        <dbReference type="ARBA" id="ARBA00023170"/>
    </source>
</evidence>
<dbReference type="PROSITE" id="PS01209">
    <property type="entry name" value="LDLRA_1"/>
    <property type="match status" value="8"/>
</dbReference>
<evidence type="ECO:0000256" key="3">
    <source>
        <dbReference type="ARBA" id="ARBA00022583"/>
    </source>
</evidence>
<feature type="disulfide bond" evidence="13">
    <location>
        <begin position="1195"/>
        <end position="1210"/>
    </location>
</feature>
<dbReference type="Gene3D" id="2.120.10.30">
    <property type="entry name" value="TolB, C-terminal domain"/>
    <property type="match status" value="2"/>
</dbReference>
<keyword evidence="9 12" id="KW-1015">Disulfide bond</keyword>
<accession>A0A1S4ENM7</accession>
<feature type="disulfide bond" evidence="12">
    <location>
        <begin position="1791"/>
        <end position="1800"/>
    </location>
</feature>
<dbReference type="GO" id="GO:0042562">
    <property type="term" value="F:hormone binding"/>
    <property type="evidence" value="ECO:0007669"/>
    <property type="project" value="TreeGrafter"/>
</dbReference>
<evidence type="ECO:0000256" key="11">
    <source>
        <dbReference type="ARBA" id="ARBA00023180"/>
    </source>
</evidence>
<feature type="disulfide bond" evidence="13">
    <location>
        <begin position="387"/>
        <end position="405"/>
    </location>
</feature>
<feature type="disulfide bond" evidence="13">
    <location>
        <begin position="399"/>
        <end position="414"/>
    </location>
</feature>
<feature type="disulfide bond" evidence="13">
    <location>
        <begin position="1077"/>
        <end position="1092"/>
    </location>
</feature>
<reference evidence="17" key="1">
    <citation type="submission" date="2025-08" db="UniProtKB">
        <authorList>
            <consortium name="RefSeq"/>
        </authorList>
    </citation>
    <scope>IDENTIFICATION</scope>
</reference>
<dbReference type="InterPro" id="IPR023415">
    <property type="entry name" value="LDLR_class-A_CS"/>
</dbReference>
<dbReference type="Gene3D" id="2.10.25.10">
    <property type="entry name" value="Laminin"/>
    <property type="match status" value="6"/>
</dbReference>
<feature type="disulfide bond" evidence="13">
    <location>
        <begin position="38"/>
        <end position="56"/>
    </location>
</feature>
<feature type="disulfide bond" evidence="13">
    <location>
        <begin position="1216"/>
        <end position="1228"/>
    </location>
</feature>
<dbReference type="GO" id="GO:0016324">
    <property type="term" value="C:apical plasma membrane"/>
    <property type="evidence" value="ECO:0007669"/>
    <property type="project" value="TreeGrafter"/>
</dbReference>
<keyword evidence="8" id="KW-0472">Membrane</keyword>
<feature type="non-terminal residue" evidence="17">
    <location>
        <position position="1878"/>
    </location>
</feature>
<feature type="disulfide bond" evidence="13">
    <location>
        <begin position="1142"/>
        <end position="1160"/>
    </location>
</feature>
<sequence length="1878" mass="210389">MCIPFNQTCDRVYNCHDKSDEGILYCAMRDCRPGYFKCDNNKCILSSHTCNNINDCGDGSDEADCSTCGNDTFHCDMGMCIHKALRCDVDPDCPDASDEMHCPMTNCTEKYPLMTNPIHCNFTSACIEESYICDGQNDCFDMSDEQNCDQIKDVSPKMNCSGDKFLCRNGNCILSRWRCDGDNDCNDGNDGLSSDEMNCDTESTCKANNNVFQCDNNKTCISKSWVCDGTYDCTDRSDENSTYCAHSECNLFEFRCNSTGQCIPITWVCDGVTDCIDKSDEHHSQDCLNVETCMEGYFKCLNGRCLLENYYCDGENDCGDNSDEPPSCPKTDCDNSTHFECQNGNCIPSVLLCNGVNDCDDNSDEDMNHAECRSLKDLCKHPSHFLCSNGLCINETLTCNDINDCGDNSDEFSCFVNECNVSHGGQLCAHECIDLKIGYKCACRKGYQVHPEDKHLCVDTNECLDRPCSHYCRNTLGSYSCSCAPGYALLSDKHGCKATSDVPPNLLFTNKYYIREVTQAGVMTIRIHNQTNAVGLDFDWVDNCLYWSDVTMHGSSIRRSCNNSQPELLFPATSPDGLTVDWVGRNLYWCDKGLDTIEVAKLDGRFRKVLINKGLQEPRGIALNPAYGYMYWTDWGQNAHIGKAKMDGSNPKVIISKNLSWPNALTISYETNELFWGDAHEDYIAVSDLNGENIKIIVSRRMDPTINLHHVFALAVFEDHLFWTDWEMKSIERCDKYTGKNCTSVVKNLVHKPMDLRVYHPYRQTPLKDNPCENNGGCQGLCLLKPNGHRQCACPDNFILESDGKTCRHNCSAGQFLCEKTMKCIPFWWKCDTQDDCGDKSDEHDQCPQFHCLPGQFQCNNTKCLHPNTICDGVNNCGDMSDELHCVDYTCLNTQFKCKRDPAQGTGDHCISLLNRCDGHPDCPLGEDEHDCMPKNCTANEFQCDVKCISLALVCDKVFDCLDRSDEPADCTSQTCGPDYIRCDTGRCIPKTWQCDGDVDCPNREDEPPSCADPNLYTCDPTYFKCNNYKCIPGSWHCDYDDDCGDGSDEKNCTPRNCSESEFRCANGKCIRPHYVCNGENDCADHSDEINCNISCSKNEFKCSHPAHCISSDLVCDGDTDCWDGSDEANCTTKCKPNMFTCANHQCISLNWRCDGEPDCSDNSDEIESICAGLACEPNRFKCKNNKCIHRYAMCDGIDNCGDNSDESHCPSIKLCSEANFKCANGNCIKKELECDQYNDCGDNSDEEGCDSPLCKFRTCSQICIEKKISNTERTFSCHCAEGYHMVHGKNKTSSCVANGKSALLLIAHTTLKVLDPYASRAKSEISPLNLDATKIYSVDLLYEDRNNIMVYWVDRHAKVIKMASISSGNVTRVKREMNLYPYASRAKSEISPLNLDATKIYSVDLLYEDRNNIMVYWVDRHAKVIKMASISSGNVTRVKREMNLKTVLSNLHDPRGVAVDWVGKNLYWTDAGGRSSNNIMVSTLEGRKKRTLLNTGLNEPYDIALEPLSGRMFWTELGIKPRISGASIDGKNKFNLVDNNIQWPTGITIDYPSQRLYWADPKARTIESINLNGKDRFVVYHTEDNGYKPYKLEVFEDNLYFSTYRTNNILKINKFGNSDFNVLANNLNRASDVLILQENKQAHNVTNHCDDKPCHQSALCINLPSSHTCLCPDHLTEELNVTSGKMSCKVAPARTCYLDCNHGTCEFDDDFDPHCICQENFYGTYCEKVNNSMCPCLNQGMCYPDLTHPEPTYKCHCAPSYTGARCESRICENKCHNGGTCIATTQTCVCPPGFTGDTCQQCLNLKCQNGGVCVNKTTGLECDCPKFYYGKNCQYSQCKNYCVNGECSITDSGPKCMCSPGYSGKKCDTCTCLNGGT</sequence>
<feature type="disulfide bond" evidence="13">
    <location>
        <begin position="1038"/>
        <end position="1053"/>
    </location>
</feature>
<proteinExistence type="predicted"/>
<dbReference type="SMART" id="SM00179">
    <property type="entry name" value="EGF_CA"/>
    <property type="match status" value="5"/>
</dbReference>
<dbReference type="PROSITE" id="PS00010">
    <property type="entry name" value="ASX_HYDROXYL"/>
    <property type="match status" value="1"/>
</dbReference>
<feature type="disulfide bond" evidence="13">
    <location>
        <begin position="917"/>
        <end position="932"/>
    </location>
</feature>
<feature type="repeat" description="LDL-receptor class B" evidence="14">
    <location>
        <begin position="1511"/>
        <end position="1554"/>
    </location>
</feature>
<evidence type="ECO:0000256" key="2">
    <source>
        <dbReference type="ARBA" id="ARBA00022536"/>
    </source>
</evidence>
<feature type="disulfide bond" evidence="13">
    <location>
        <begin position="1135"/>
        <end position="1147"/>
    </location>
</feature>
<dbReference type="Pfam" id="PF00058">
    <property type="entry name" value="Ldl_recept_b"/>
    <property type="match status" value="3"/>
</dbReference>
<dbReference type="InterPro" id="IPR002172">
    <property type="entry name" value="LDrepeatLR_classA_rpt"/>
</dbReference>
<dbReference type="SUPFAM" id="SSF57424">
    <property type="entry name" value="LDL receptor-like module"/>
    <property type="match status" value="20"/>
</dbReference>
<dbReference type="PANTHER" id="PTHR22722">
    <property type="entry name" value="LOW-DENSITY LIPOPROTEIN RECEPTOR-RELATED PROTEIN 2-RELATED"/>
    <property type="match status" value="1"/>
</dbReference>
<feature type="disulfide bond" evidence="13">
    <location>
        <begin position="1026"/>
        <end position="1044"/>
    </location>
</feature>
<dbReference type="Gene3D" id="4.10.1220.10">
    <property type="entry name" value="EGF-type module"/>
    <property type="match status" value="1"/>
</dbReference>
<dbReference type="FunFam" id="2.10.25.10:FF:000240">
    <property type="entry name" value="Vitamin K-dependent protein S"/>
    <property type="match status" value="1"/>
</dbReference>
<dbReference type="InterPro" id="IPR011042">
    <property type="entry name" value="6-blade_b-propeller_TolB-like"/>
</dbReference>
<dbReference type="FunFam" id="2.120.10.30:FF:000035">
    <property type="entry name" value="Low-density lipoprotein receptor-related protein 2"/>
    <property type="match status" value="1"/>
</dbReference>
<feature type="disulfide bond" evidence="13">
    <location>
        <begin position="1116"/>
        <end position="1131"/>
    </location>
</feature>
<dbReference type="PANTHER" id="PTHR22722:SF12">
    <property type="entry name" value="EGF-LIKE DOMAIN-CONTAINING PROTEIN"/>
    <property type="match status" value="1"/>
</dbReference>
<feature type="domain" description="EGF-like" evidence="15">
    <location>
        <begin position="459"/>
        <end position="497"/>
    </location>
</feature>
<dbReference type="GO" id="GO:0043235">
    <property type="term" value="C:receptor complex"/>
    <property type="evidence" value="ECO:0007669"/>
    <property type="project" value="TreeGrafter"/>
</dbReference>
<evidence type="ECO:0000256" key="1">
    <source>
        <dbReference type="ARBA" id="ARBA00004167"/>
    </source>
</evidence>
<dbReference type="Proteomes" id="UP000079169">
    <property type="component" value="Unplaced"/>
</dbReference>
<evidence type="ECO:0000256" key="12">
    <source>
        <dbReference type="PROSITE-ProRule" id="PRU00076"/>
    </source>
</evidence>
<feature type="domain" description="EGF-like" evidence="15">
    <location>
        <begin position="1768"/>
        <end position="1801"/>
    </location>
</feature>
<organism evidence="16 17">
    <name type="scientific">Diaphorina citri</name>
    <name type="common">Asian citrus psyllid</name>
    <dbReference type="NCBI Taxonomy" id="121845"/>
    <lineage>
        <taxon>Eukaryota</taxon>
        <taxon>Metazoa</taxon>
        <taxon>Ecdysozoa</taxon>
        <taxon>Arthropoda</taxon>
        <taxon>Hexapoda</taxon>
        <taxon>Insecta</taxon>
        <taxon>Pterygota</taxon>
        <taxon>Neoptera</taxon>
        <taxon>Paraneoptera</taxon>
        <taxon>Hemiptera</taxon>
        <taxon>Sternorrhyncha</taxon>
        <taxon>Psylloidea</taxon>
        <taxon>Psyllidae</taxon>
        <taxon>Diaphorininae</taxon>
        <taxon>Diaphorina</taxon>
    </lineage>
</organism>
<dbReference type="InterPro" id="IPR000152">
    <property type="entry name" value="EGF-type_Asp/Asn_hydroxyl_site"/>
</dbReference>
<feature type="repeat" description="LDL-receptor class B" evidence="14">
    <location>
        <begin position="1465"/>
        <end position="1510"/>
    </location>
</feature>
<dbReference type="GO" id="GO:0006898">
    <property type="term" value="P:receptor-mediated endocytosis"/>
    <property type="evidence" value="ECO:0007669"/>
    <property type="project" value="TreeGrafter"/>
</dbReference>
<feature type="disulfide bond" evidence="12">
    <location>
        <begin position="1859"/>
        <end position="1868"/>
    </location>
</feature>
<feature type="repeat" description="LDL-receptor class B" evidence="14">
    <location>
        <begin position="1555"/>
        <end position="1599"/>
    </location>
</feature>
<keyword evidence="5" id="KW-0732">Signal</keyword>
<evidence type="ECO:0000256" key="14">
    <source>
        <dbReference type="PROSITE-ProRule" id="PRU00461"/>
    </source>
</evidence>
<name>A0A1S4ENM7_DIACI</name>
<dbReference type="SMART" id="SM00192">
    <property type="entry name" value="LDLa"/>
    <property type="match status" value="21"/>
</dbReference>
<dbReference type="PROSITE" id="PS50026">
    <property type="entry name" value="EGF_3"/>
    <property type="match status" value="4"/>
</dbReference>
<feature type="disulfide bond" evidence="12">
    <location>
        <begin position="1772"/>
        <end position="1782"/>
    </location>
</feature>
<dbReference type="GO" id="GO:0005509">
    <property type="term" value="F:calcium ion binding"/>
    <property type="evidence" value="ECO:0007669"/>
    <property type="project" value="InterPro"/>
</dbReference>
<evidence type="ECO:0000256" key="13">
    <source>
        <dbReference type="PROSITE-ProRule" id="PRU00124"/>
    </source>
</evidence>
<evidence type="ECO:0000256" key="9">
    <source>
        <dbReference type="ARBA" id="ARBA00023157"/>
    </source>
</evidence>
<feature type="disulfide bond" evidence="13">
    <location>
        <begin position="976"/>
        <end position="988"/>
    </location>
</feature>
<feature type="disulfide bond" evidence="13">
    <location>
        <begin position="859"/>
        <end position="877"/>
    </location>
</feature>
<dbReference type="PROSITE" id="PS50068">
    <property type="entry name" value="LDLRA_2"/>
    <property type="match status" value="20"/>
</dbReference>
<feature type="disulfide bond" evidence="13">
    <location>
        <begin position="1235"/>
        <end position="1250"/>
    </location>
</feature>
<evidence type="ECO:0000256" key="7">
    <source>
        <dbReference type="ARBA" id="ARBA00022989"/>
    </source>
</evidence>
<keyword evidence="4" id="KW-0812">Transmembrane</keyword>
<dbReference type="Gene3D" id="4.10.400.10">
    <property type="entry name" value="Low-density Lipoprotein Receptor"/>
    <property type="match status" value="20"/>
</dbReference>
<dbReference type="FunFam" id="4.10.400.10:FF:000034">
    <property type="entry name" value="Low-density lipoprotein receptor-related protein 2"/>
    <property type="match status" value="2"/>
</dbReference>
<feature type="repeat" description="LDL-receptor class B" evidence="14">
    <location>
        <begin position="585"/>
        <end position="627"/>
    </location>
</feature>
<dbReference type="CDD" id="cd00112">
    <property type="entry name" value="LDLa"/>
    <property type="match status" value="19"/>
</dbReference>
<feature type="disulfide bond" evidence="13">
    <location>
        <begin position="87"/>
        <end position="102"/>
    </location>
</feature>
<feature type="disulfide bond" evidence="13">
    <location>
        <begin position="341"/>
        <end position="359"/>
    </location>
</feature>
<evidence type="ECO:0000256" key="6">
    <source>
        <dbReference type="ARBA" id="ARBA00022737"/>
    </source>
</evidence>
<keyword evidence="16" id="KW-1185">Reference proteome</keyword>
<evidence type="ECO:0000313" key="16">
    <source>
        <dbReference type="Proteomes" id="UP000079169"/>
    </source>
</evidence>
<keyword evidence="11" id="KW-0325">Glycoprotein</keyword>
<dbReference type="FunFam" id="2.120.10.30:FF:000241">
    <property type="entry name" value="Low-density lipoprotein receptor-related protein 6"/>
    <property type="match status" value="1"/>
</dbReference>
<dbReference type="GeneID" id="108253708"/>
<dbReference type="InterPro" id="IPR013111">
    <property type="entry name" value="EGF_extracell"/>
</dbReference>
<keyword evidence="6" id="KW-0677">Repeat</keyword>
<feature type="disulfide bond" evidence="13">
    <location>
        <begin position="1183"/>
        <end position="1201"/>
    </location>
</feature>
<feature type="disulfide bond" evidence="13">
    <location>
        <begin position="160"/>
        <end position="172"/>
    </location>
</feature>
<dbReference type="FunFam" id="4.10.400.10:FF:000065">
    <property type="entry name" value="Transmembrane protease serine 7"/>
    <property type="match status" value="1"/>
</dbReference>
<dbReference type="InterPro" id="IPR051221">
    <property type="entry name" value="LDLR-related"/>
</dbReference>
<dbReference type="InterPro" id="IPR001881">
    <property type="entry name" value="EGF-like_Ca-bd_dom"/>
</dbReference>
<feature type="disulfide bond" evidence="13">
    <location>
        <begin position="1223"/>
        <end position="1241"/>
    </location>
</feature>
<dbReference type="Pfam" id="PF07974">
    <property type="entry name" value="EGF_2"/>
    <property type="match status" value="1"/>
</dbReference>
<dbReference type="PROSITE" id="PS00022">
    <property type="entry name" value="EGF_1"/>
    <property type="match status" value="3"/>
</dbReference>
<dbReference type="PROSITE" id="PS01186">
    <property type="entry name" value="EGF_2"/>
    <property type="match status" value="1"/>
</dbReference>
<protein>
    <submittedName>
        <fullName evidence="17">LOW QUALITY PROTEIN: prolow-density lipoprotein receptor-related protein 1-like</fullName>
    </submittedName>
</protein>
<dbReference type="PaxDb" id="121845-A0A1S4ENM7"/>
<feature type="disulfide bond" evidence="13">
    <location>
        <begin position="852"/>
        <end position="864"/>
    </location>
</feature>
<gene>
    <name evidence="17" type="primary">LOC108253708</name>
</gene>
<comment type="caution">
    <text evidence="12">Lacks conserved residue(s) required for the propagation of feature annotation.</text>
</comment>
<dbReference type="InterPro" id="IPR000742">
    <property type="entry name" value="EGF"/>
</dbReference>
<feature type="disulfide bond" evidence="13">
    <location>
        <begin position="1065"/>
        <end position="1083"/>
    </location>
</feature>
<feature type="disulfide bond" evidence="13">
    <location>
        <begin position="50"/>
        <end position="65"/>
    </location>
</feature>
<feature type="disulfide bond" evidence="13">
    <location>
        <begin position="1176"/>
        <end position="1188"/>
    </location>
</feature>
<feature type="disulfide bond" evidence="13">
    <location>
        <begin position="75"/>
        <end position="93"/>
    </location>
</feature>
<dbReference type="KEGG" id="dci:108253708"/>
<feature type="disulfide bond" evidence="13">
    <location>
        <begin position="68"/>
        <end position="80"/>
    </location>
</feature>
<dbReference type="InterPro" id="IPR036055">
    <property type="entry name" value="LDL_receptor-like_sf"/>
</dbReference>
<keyword evidence="10" id="KW-0675">Receptor</keyword>
<evidence type="ECO:0000256" key="5">
    <source>
        <dbReference type="ARBA" id="ARBA00022729"/>
    </source>
</evidence>
<keyword evidence="7" id="KW-1133">Transmembrane helix</keyword>
<keyword evidence="3" id="KW-0254">Endocytosis</keyword>
<comment type="subcellular location">
    <subcellularLocation>
        <location evidence="1">Membrane</location>
        <topology evidence="1">Single-pass membrane protein</topology>
    </subcellularLocation>
</comment>
<feature type="disulfide bond" evidence="13">
    <location>
        <begin position="871"/>
        <end position="886"/>
    </location>
</feature>
<dbReference type="RefSeq" id="XP_017303672.2">
    <property type="nucleotide sequence ID" value="XM_017448183.2"/>
</dbReference>
<feature type="disulfide bond" evidence="13">
    <location>
        <begin position="167"/>
        <end position="185"/>
    </location>
</feature>
<evidence type="ECO:0000256" key="8">
    <source>
        <dbReference type="ARBA" id="ARBA00023136"/>
    </source>
</evidence>
<dbReference type="Pfam" id="PF00057">
    <property type="entry name" value="Ldl_recept_a"/>
    <property type="match status" value="19"/>
</dbReference>
<evidence type="ECO:0000313" key="17">
    <source>
        <dbReference type="RefSeq" id="XP_017303672.2"/>
    </source>
</evidence>